<organism evidence="2 5">
    <name type="scientific">Mycolicibacterium obuense</name>
    <dbReference type="NCBI Taxonomy" id="1807"/>
    <lineage>
        <taxon>Bacteria</taxon>
        <taxon>Bacillati</taxon>
        <taxon>Actinomycetota</taxon>
        <taxon>Actinomycetes</taxon>
        <taxon>Mycobacteriales</taxon>
        <taxon>Mycobacteriaceae</taxon>
        <taxon>Mycolicibacterium</taxon>
    </lineage>
</organism>
<gene>
    <name evidence="3" type="ORF">EUA04_26595</name>
    <name evidence="2" type="ORF">MOBUDSM44075_02499</name>
    <name evidence="1" type="ORF">WN67_10725</name>
</gene>
<evidence type="ECO:0000313" key="4">
    <source>
        <dbReference type="Proteomes" id="UP000034150"/>
    </source>
</evidence>
<dbReference type="Proteomes" id="UP000034150">
    <property type="component" value="Unassembled WGS sequence"/>
</dbReference>
<dbReference type="RefSeq" id="WP_046363012.1">
    <property type="nucleotide sequence ID" value="NZ_CALTXN010000001.1"/>
</dbReference>
<reference evidence="3 6" key="3">
    <citation type="submission" date="2019-01" db="EMBL/GenBank/DDBJ databases">
        <title>High-quality-draft genome sequences of five non-tuberculosis mycobacteriaceae isolated from a nosocomial environment.</title>
        <authorList>
            <person name="Tiago I."/>
            <person name="Alarico S."/>
            <person name="Pereira S.G."/>
            <person name="Coelho C."/>
            <person name="Maranha A."/>
            <person name="Empadinhas N."/>
        </authorList>
    </citation>
    <scope>NUCLEOTIDE SEQUENCE [LARGE SCALE GENOMIC DNA]</scope>
    <source>
        <strain evidence="3 6">22DIII</strain>
    </source>
</reference>
<proteinExistence type="predicted"/>
<evidence type="ECO:0000313" key="3">
    <source>
        <dbReference type="EMBL" id="TDL02995.1"/>
    </source>
</evidence>
<accession>A0A0J6W0P9</accession>
<dbReference type="OrthoDB" id="4640513at2"/>
<dbReference type="PATRIC" id="fig|1807.13.peg.1308"/>
<evidence type="ECO:0000313" key="5">
    <source>
        <dbReference type="Proteomes" id="UP000036313"/>
    </source>
</evidence>
<dbReference type="STRING" id="1807.MOBUDSM44075_02499"/>
<protein>
    <submittedName>
        <fullName evidence="2">Uncharacterized protein</fullName>
    </submittedName>
</protein>
<dbReference type="EMBL" id="SDLP01000015">
    <property type="protein sequence ID" value="TDL02995.1"/>
    <property type="molecule type" value="Genomic_DNA"/>
</dbReference>
<sequence>MAAASPSDATYRAGLGFLLVLALCSAGCSGRPSSEPETVTDSAPPAALSVARVVVDRLQSEDHVVLNPVDTTGTDCPSAGCAQAVTTDRFEIMSFPGTGVAQRYAADRGLRQIASLVVDFAPTVPEAERDQLWADVTRMVD</sequence>
<keyword evidence="4" id="KW-1185">Reference proteome</keyword>
<evidence type="ECO:0000313" key="2">
    <source>
        <dbReference type="EMBL" id="KMO75969.1"/>
    </source>
</evidence>
<evidence type="ECO:0000313" key="6">
    <source>
        <dbReference type="Proteomes" id="UP000294952"/>
    </source>
</evidence>
<dbReference type="EMBL" id="JYNU01000014">
    <property type="protein sequence ID" value="KMO75969.1"/>
    <property type="molecule type" value="Genomic_DNA"/>
</dbReference>
<dbReference type="Proteomes" id="UP000036313">
    <property type="component" value="Unassembled WGS sequence"/>
</dbReference>
<reference evidence="1 4" key="2">
    <citation type="submission" date="2015-04" db="EMBL/GenBank/DDBJ databases">
        <title>Genome sequence of Mycobacterium obuense UC1.</title>
        <authorList>
            <person name="Greninger A.L."/>
            <person name="Cunningham G."/>
            <person name="Chiu C.Y."/>
            <person name="Miller S."/>
        </authorList>
    </citation>
    <scope>NUCLEOTIDE SEQUENCE [LARGE SCALE GENOMIC DNA]</scope>
    <source>
        <strain evidence="1 4">UC1</strain>
    </source>
</reference>
<evidence type="ECO:0000313" key="1">
    <source>
        <dbReference type="EMBL" id="KKF01990.1"/>
    </source>
</evidence>
<dbReference type="EMBL" id="LAUZ02000010">
    <property type="protein sequence ID" value="KKF01990.1"/>
    <property type="molecule type" value="Genomic_DNA"/>
</dbReference>
<reference evidence="2 5" key="1">
    <citation type="journal article" date="2015" name="Genome Biol. Evol.">
        <title>Characterization of Three Mycobacterium spp. with Potential Use in Bioremediation by Genome Sequencing and Comparative Genomics.</title>
        <authorList>
            <person name="Das S."/>
            <person name="Pettersson B.M."/>
            <person name="Behra P.R."/>
            <person name="Ramesh M."/>
            <person name="Dasgupta S."/>
            <person name="Bhattacharya A."/>
            <person name="Kirsebom L.A."/>
        </authorList>
    </citation>
    <scope>NUCLEOTIDE SEQUENCE [LARGE SCALE GENOMIC DNA]</scope>
    <source>
        <strain evidence="2 5">DSM 44075</strain>
    </source>
</reference>
<dbReference type="Proteomes" id="UP000294952">
    <property type="component" value="Unassembled WGS sequence"/>
</dbReference>
<dbReference type="AlphaFoldDB" id="A0A0J6W0P9"/>
<comment type="caution">
    <text evidence="2">The sequence shown here is derived from an EMBL/GenBank/DDBJ whole genome shotgun (WGS) entry which is preliminary data.</text>
</comment>
<name>A0A0J6W0P9_9MYCO</name>